<dbReference type="Proteomes" id="UP000018895">
    <property type="component" value="Unassembled WGS sequence"/>
</dbReference>
<comment type="caution">
    <text evidence="6">The sequence shown here is derived from an EMBL/GenBank/DDBJ whole genome shotgun (WGS) entry which is preliminary data.</text>
</comment>
<dbReference type="GO" id="GO:0005524">
    <property type="term" value="F:ATP binding"/>
    <property type="evidence" value="ECO:0007669"/>
    <property type="project" value="UniProtKB-KW"/>
</dbReference>
<sequence>MIIEVKQLSKRYKEHTAVHPLTFSIDKGSCVAVLGPNGAGKTTTLQMLAGLLTPTSGKINFSHLSKRDMRSEIGFLPQHPSFFNWMNASEFLQLSGQLANIRKNELQDKIEEVLEFVGLTSAKKKKIAGFSGGMRQRLGLAQAIIHEPKLLILDEPVSALDPQGRRDVLELIQSLKGKMTILFSTHILHDAEQVCDDIFILKEGQLKWQGKLNDLQEEHSMDLKLAVESNVAQHLEQLSTSNDYRIVDDTTAFIHIQHQTEGSHILSALLKNGAVVTHYELVKESLEDAYLKVMEQ</sequence>
<dbReference type="SUPFAM" id="SSF52540">
    <property type="entry name" value="P-loop containing nucleoside triphosphate hydrolases"/>
    <property type="match status" value="1"/>
</dbReference>
<keyword evidence="4" id="KW-0067">ATP-binding</keyword>
<feature type="domain" description="ABC transporter" evidence="5">
    <location>
        <begin position="3"/>
        <end position="228"/>
    </location>
</feature>
<keyword evidence="2" id="KW-0813">Transport</keyword>
<dbReference type="Pfam" id="PF00005">
    <property type="entry name" value="ABC_tran"/>
    <property type="match status" value="1"/>
</dbReference>
<keyword evidence="7" id="KW-1185">Reference proteome</keyword>
<reference evidence="6" key="1">
    <citation type="journal article" date="2014" name="Genome Announc.">
        <title>Draft Genome Sequences of Three Alkaliphilic Bacillus Strains, Bacillus wakoensis JCM 9140T, Bacillus akibai JCM 9157T, and Bacillus hemicellulosilyticus JCM 9152T.</title>
        <authorList>
            <person name="Yuki M."/>
            <person name="Oshima K."/>
            <person name="Suda W."/>
            <person name="Oshida Y."/>
            <person name="Kitamura K."/>
            <person name="Iida T."/>
            <person name="Hattori M."/>
            <person name="Ohkuma M."/>
        </authorList>
    </citation>
    <scope>NUCLEOTIDE SEQUENCE [LARGE SCALE GENOMIC DNA]</scope>
    <source>
        <strain evidence="6">JCM 9152</strain>
    </source>
</reference>
<keyword evidence="3" id="KW-0547">Nucleotide-binding</keyword>
<evidence type="ECO:0000313" key="6">
    <source>
        <dbReference type="EMBL" id="GAE30556.1"/>
    </source>
</evidence>
<evidence type="ECO:0000256" key="4">
    <source>
        <dbReference type="ARBA" id="ARBA00022840"/>
    </source>
</evidence>
<comment type="similarity">
    <text evidence="1">Belongs to the ABC transporter superfamily.</text>
</comment>
<dbReference type="InterPro" id="IPR003439">
    <property type="entry name" value="ABC_transporter-like_ATP-bd"/>
</dbReference>
<evidence type="ECO:0000256" key="2">
    <source>
        <dbReference type="ARBA" id="ARBA00022448"/>
    </source>
</evidence>
<dbReference type="GO" id="GO:0016887">
    <property type="term" value="F:ATP hydrolysis activity"/>
    <property type="evidence" value="ECO:0007669"/>
    <property type="project" value="InterPro"/>
</dbReference>
<dbReference type="OrthoDB" id="9804819at2"/>
<protein>
    <submittedName>
        <fullName evidence="6">ABC transporter</fullName>
    </submittedName>
</protein>
<evidence type="ECO:0000313" key="7">
    <source>
        <dbReference type="Proteomes" id="UP000018895"/>
    </source>
</evidence>
<dbReference type="STRING" id="1236971.JCM9152_1966"/>
<dbReference type="SMART" id="SM00382">
    <property type="entry name" value="AAA"/>
    <property type="match status" value="1"/>
</dbReference>
<dbReference type="InterPro" id="IPR003593">
    <property type="entry name" value="AAA+_ATPase"/>
</dbReference>
<evidence type="ECO:0000256" key="1">
    <source>
        <dbReference type="ARBA" id="ARBA00005417"/>
    </source>
</evidence>
<dbReference type="Gene3D" id="3.40.50.300">
    <property type="entry name" value="P-loop containing nucleotide triphosphate hydrolases"/>
    <property type="match status" value="1"/>
</dbReference>
<name>W4QER7_9BACI</name>
<dbReference type="PANTHER" id="PTHR43335">
    <property type="entry name" value="ABC TRANSPORTER, ATP-BINDING PROTEIN"/>
    <property type="match status" value="1"/>
</dbReference>
<dbReference type="AlphaFoldDB" id="W4QER7"/>
<accession>W4QER7</accession>
<dbReference type="CDD" id="cd03230">
    <property type="entry name" value="ABC_DR_subfamily_A"/>
    <property type="match status" value="1"/>
</dbReference>
<evidence type="ECO:0000256" key="3">
    <source>
        <dbReference type="ARBA" id="ARBA00022741"/>
    </source>
</evidence>
<dbReference type="PROSITE" id="PS50893">
    <property type="entry name" value="ABC_TRANSPORTER_2"/>
    <property type="match status" value="1"/>
</dbReference>
<dbReference type="RefSeq" id="WP_035343325.1">
    <property type="nucleotide sequence ID" value="NZ_BAUU01000012.1"/>
</dbReference>
<dbReference type="PANTHER" id="PTHR43335:SF11">
    <property type="entry name" value="ABC TRANSPORTER RELATED"/>
    <property type="match status" value="1"/>
</dbReference>
<gene>
    <name evidence="6" type="ORF">JCM9152_1966</name>
</gene>
<proteinExistence type="inferred from homology"/>
<dbReference type="PROSITE" id="PS00211">
    <property type="entry name" value="ABC_TRANSPORTER_1"/>
    <property type="match status" value="1"/>
</dbReference>
<dbReference type="InterPro" id="IPR017871">
    <property type="entry name" value="ABC_transporter-like_CS"/>
</dbReference>
<dbReference type="InterPro" id="IPR027417">
    <property type="entry name" value="P-loop_NTPase"/>
</dbReference>
<dbReference type="EMBL" id="BAUU01000012">
    <property type="protein sequence ID" value="GAE30556.1"/>
    <property type="molecule type" value="Genomic_DNA"/>
</dbReference>
<evidence type="ECO:0000259" key="5">
    <source>
        <dbReference type="PROSITE" id="PS50893"/>
    </source>
</evidence>
<organism evidence="6 7">
    <name type="scientific">Halalkalibacter hemicellulosilyticusJCM 9152</name>
    <dbReference type="NCBI Taxonomy" id="1236971"/>
    <lineage>
        <taxon>Bacteria</taxon>
        <taxon>Bacillati</taxon>
        <taxon>Bacillota</taxon>
        <taxon>Bacilli</taxon>
        <taxon>Bacillales</taxon>
        <taxon>Bacillaceae</taxon>
        <taxon>Halalkalibacter</taxon>
    </lineage>
</organism>